<evidence type="ECO:0000259" key="2">
    <source>
        <dbReference type="Pfam" id="PF05617"/>
    </source>
</evidence>
<organism evidence="3 4">
    <name type="scientific">Eruca vesicaria subsp. sativa</name>
    <name type="common">Garden rocket</name>
    <name type="synonym">Eruca sativa</name>
    <dbReference type="NCBI Taxonomy" id="29727"/>
    <lineage>
        <taxon>Eukaryota</taxon>
        <taxon>Viridiplantae</taxon>
        <taxon>Streptophyta</taxon>
        <taxon>Embryophyta</taxon>
        <taxon>Tracheophyta</taxon>
        <taxon>Spermatophyta</taxon>
        <taxon>Magnoliopsida</taxon>
        <taxon>eudicotyledons</taxon>
        <taxon>Gunneridae</taxon>
        <taxon>Pentapetalae</taxon>
        <taxon>rosids</taxon>
        <taxon>malvids</taxon>
        <taxon>Brassicales</taxon>
        <taxon>Brassicaceae</taxon>
        <taxon>Brassiceae</taxon>
        <taxon>Eruca</taxon>
    </lineage>
</organism>
<evidence type="ECO:0000313" key="3">
    <source>
        <dbReference type="EMBL" id="CAH8384489.1"/>
    </source>
</evidence>
<dbReference type="Pfam" id="PF05617">
    <property type="entry name" value="Prolamin_like"/>
    <property type="match status" value="1"/>
</dbReference>
<sequence length="113" mass="12471">MGWEAVVSVYLIICLYAAIFDPRGVTEMQNPRIPGIFPPGLVPVDLVKCWSSLFNIQGCVLGLSASFLSGKFENIEAEYCKAFSSLDANCWPHVSFESFFPSSPQGKMCAYHP</sequence>
<dbReference type="EMBL" id="CAKOAT010625154">
    <property type="protein sequence ID" value="CAH8384489.1"/>
    <property type="molecule type" value="Genomic_DNA"/>
</dbReference>
<reference evidence="3 4" key="1">
    <citation type="submission" date="2022-03" db="EMBL/GenBank/DDBJ databases">
        <authorList>
            <person name="Macdonald S."/>
            <person name="Ahmed S."/>
            <person name="Newling K."/>
        </authorList>
    </citation>
    <scope>NUCLEOTIDE SEQUENCE [LARGE SCALE GENOMIC DNA]</scope>
</reference>
<dbReference type="AlphaFoldDB" id="A0ABC8LLT1"/>
<protein>
    <recommendedName>
        <fullName evidence="2">Prolamin-like domain-containing protein</fullName>
    </recommendedName>
</protein>
<evidence type="ECO:0000313" key="4">
    <source>
        <dbReference type="Proteomes" id="UP001642260"/>
    </source>
</evidence>
<feature type="domain" description="Prolamin-like" evidence="2">
    <location>
        <begin position="48"/>
        <end position="95"/>
    </location>
</feature>
<evidence type="ECO:0000256" key="1">
    <source>
        <dbReference type="ARBA" id="ARBA00022729"/>
    </source>
</evidence>
<dbReference type="PANTHER" id="PTHR31181:SF61">
    <property type="entry name" value="EGG CELL-SECRETED-LIKE PROTEIN (DUF1278)"/>
    <property type="match status" value="1"/>
</dbReference>
<comment type="caution">
    <text evidence="3">The sequence shown here is derived from an EMBL/GenBank/DDBJ whole genome shotgun (WGS) entry which is preliminary data.</text>
</comment>
<gene>
    <name evidence="3" type="ORF">ERUC_LOCUS36972</name>
</gene>
<keyword evidence="4" id="KW-1185">Reference proteome</keyword>
<dbReference type="InterPro" id="IPR008502">
    <property type="entry name" value="Prolamin-like"/>
</dbReference>
<keyword evidence="1" id="KW-0732">Signal</keyword>
<proteinExistence type="predicted"/>
<dbReference type="PANTHER" id="PTHR31181">
    <property type="entry name" value="EGG CELL-SECRETED PROTEIN 1.4"/>
    <property type="match status" value="1"/>
</dbReference>
<accession>A0ABC8LLT1</accession>
<dbReference type="Proteomes" id="UP001642260">
    <property type="component" value="Unassembled WGS sequence"/>
</dbReference>
<name>A0ABC8LLT1_ERUVS</name>